<protein>
    <submittedName>
        <fullName evidence="2">Uncharacterized protein</fullName>
    </submittedName>
</protein>
<gene>
    <name evidence="2" type="ORF">SKAU_G00267180</name>
</gene>
<reference evidence="2" key="1">
    <citation type="journal article" date="2023" name="Science">
        <title>Genome structures resolve the early diversification of teleost fishes.</title>
        <authorList>
            <person name="Parey E."/>
            <person name="Louis A."/>
            <person name="Montfort J."/>
            <person name="Bouchez O."/>
            <person name="Roques C."/>
            <person name="Iampietro C."/>
            <person name="Lluch J."/>
            <person name="Castinel A."/>
            <person name="Donnadieu C."/>
            <person name="Desvignes T."/>
            <person name="Floi Bucao C."/>
            <person name="Jouanno E."/>
            <person name="Wen M."/>
            <person name="Mejri S."/>
            <person name="Dirks R."/>
            <person name="Jansen H."/>
            <person name="Henkel C."/>
            <person name="Chen W.J."/>
            <person name="Zahm M."/>
            <person name="Cabau C."/>
            <person name="Klopp C."/>
            <person name="Thompson A.W."/>
            <person name="Robinson-Rechavi M."/>
            <person name="Braasch I."/>
            <person name="Lecointre G."/>
            <person name="Bobe J."/>
            <person name="Postlethwait J.H."/>
            <person name="Berthelot C."/>
            <person name="Roest Crollius H."/>
            <person name="Guiguen Y."/>
        </authorList>
    </citation>
    <scope>NUCLEOTIDE SEQUENCE</scope>
    <source>
        <strain evidence="2">WJC10195</strain>
    </source>
</reference>
<comment type="caution">
    <text evidence="2">The sequence shown here is derived from an EMBL/GenBank/DDBJ whole genome shotgun (WGS) entry which is preliminary data.</text>
</comment>
<feature type="compositionally biased region" description="Basic and acidic residues" evidence="1">
    <location>
        <begin position="12"/>
        <end position="22"/>
    </location>
</feature>
<dbReference type="AlphaFoldDB" id="A0A9Q1EZG5"/>
<organism evidence="2 3">
    <name type="scientific">Synaphobranchus kaupii</name>
    <name type="common">Kaup's arrowtooth eel</name>
    <dbReference type="NCBI Taxonomy" id="118154"/>
    <lineage>
        <taxon>Eukaryota</taxon>
        <taxon>Metazoa</taxon>
        <taxon>Chordata</taxon>
        <taxon>Craniata</taxon>
        <taxon>Vertebrata</taxon>
        <taxon>Euteleostomi</taxon>
        <taxon>Actinopterygii</taxon>
        <taxon>Neopterygii</taxon>
        <taxon>Teleostei</taxon>
        <taxon>Anguilliformes</taxon>
        <taxon>Synaphobranchidae</taxon>
        <taxon>Synaphobranchus</taxon>
    </lineage>
</organism>
<name>A0A9Q1EZG5_SYNKA</name>
<accession>A0A9Q1EZG5</accession>
<dbReference type="Proteomes" id="UP001152622">
    <property type="component" value="Chromosome 10"/>
</dbReference>
<evidence type="ECO:0000256" key="1">
    <source>
        <dbReference type="SAM" id="MobiDB-lite"/>
    </source>
</evidence>
<evidence type="ECO:0000313" key="3">
    <source>
        <dbReference type="Proteomes" id="UP001152622"/>
    </source>
</evidence>
<keyword evidence="3" id="KW-1185">Reference proteome</keyword>
<proteinExistence type="predicted"/>
<sequence length="86" mass="9800">MEHSRMNGHGPVSERARPRGIHDGPSYAAQPRDHHLVTVIPFWLQDVPSCEALWKKMLLHPVFIMPKPRSKMDTLRRPTAKWPGGG</sequence>
<dbReference type="EMBL" id="JAINUF010000010">
    <property type="protein sequence ID" value="KAJ8348129.1"/>
    <property type="molecule type" value="Genomic_DNA"/>
</dbReference>
<feature type="region of interest" description="Disordered" evidence="1">
    <location>
        <begin position="1"/>
        <end position="30"/>
    </location>
</feature>
<evidence type="ECO:0000313" key="2">
    <source>
        <dbReference type="EMBL" id="KAJ8348129.1"/>
    </source>
</evidence>